<dbReference type="GO" id="GO:0006487">
    <property type="term" value="P:protein N-linked glycosylation"/>
    <property type="evidence" value="ECO:0007669"/>
    <property type="project" value="TreeGrafter"/>
</dbReference>
<dbReference type="HOGENOM" id="CLU_012520_2_2_2"/>
<dbReference type="Proteomes" id="UP000001488">
    <property type="component" value="Chromosome"/>
</dbReference>
<dbReference type="GO" id="GO:0016853">
    <property type="term" value="F:isomerase activity"/>
    <property type="evidence" value="ECO:0007669"/>
    <property type="project" value="UniProtKB-KW"/>
</dbReference>
<dbReference type="InterPro" id="IPR035490">
    <property type="entry name" value="GlmS/FrlB_SIS"/>
</dbReference>
<dbReference type="EMBL" id="CP001398">
    <property type="protein sequence ID" value="ACS32888.1"/>
    <property type="molecule type" value="Genomic_DNA"/>
</dbReference>
<dbReference type="InterPro" id="IPR035466">
    <property type="entry name" value="GlmS/AgaS_SIS"/>
</dbReference>
<reference evidence="3 4" key="1">
    <citation type="journal article" date="2007" name="Genome Biol.">
        <title>Genome analysis and genome-wide proteomics of Thermococcus gammatolerans, the most radioresistant organism known amongst the Archaea.</title>
        <authorList>
            <person name="Zivanovic Y."/>
            <person name="Armengaud J."/>
            <person name="Lagorce A."/>
            <person name="Leplat C."/>
            <person name="Guerin P."/>
            <person name="Dutertre M."/>
            <person name="Anthouard V."/>
            <person name="Forterre P."/>
            <person name="Wincker P."/>
            <person name="Confalonieri F."/>
        </authorList>
    </citation>
    <scope>NUCLEOTIDE SEQUENCE [LARGE SCALE GENOMIC DNA]</scope>
    <source>
        <strain evidence="4">DSM 15229 / JCM 11827 / EJ3</strain>
    </source>
</reference>
<dbReference type="AlphaFoldDB" id="C5A3S6"/>
<dbReference type="SUPFAM" id="SSF53697">
    <property type="entry name" value="SIS domain"/>
    <property type="match status" value="1"/>
</dbReference>
<dbReference type="OrthoDB" id="372195at2157"/>
<dbReference type="EC" id="2.6.1.16" evidence="3"/>
<evidence type="ECO:0000313" key="3">
    <source>
        <dbReference type="EMBL" id="ACS32888.1"/>
    </source>
</evidence>
<name>C5A3S6_THEGJ</name>
<dbReference type="InterPro" id="IPR001347">
    <property type="entry name" value="SIS_dom"/>
</dbReference>
<dbReference type="PaxDb" id="593117-TGAM_0386"/>
<gene>
    <name evidence="3" type="primary">glmS-1</name>
    <name evidence="3" type="ordered locus">TGAM_0386</name>
</gene>
<sequence length="338" mass="36954">MPMEFNMIRSIRETPQALDSALKILKEWDPPEKGFRRVIFIGCGSSYFSSLAGNHVLLKSSIESHAFPASEFMLHYRELAKGALVVASSRSGKTGEVIEAVKVAREKGATIIGVTCNENSKIEEVSDETIAIPNGEEPNIPATKSFSAITLVLQGIALKLLGREEGLNELMAIQQAVERVLARENEYRSIAESLVSRKAFVHLGSGSGYVVALEGALKFRETLGLPNEVFPALEFRHGPVALLRGPEKPQPIVIAPEGSSTGALKRLIDDLASRNAEPLVFTNSDVFENCVRVPWNGSEELAVIPFIVPIQIVSYYLAVLNNLNPDFPEGLVKVVERF</sequence>
<dbReference type="eggNOG" id="arCOG00057">
    <property type="taxonomic scope" value="Archaea"/>
</dbReference>
<dbReference type="GO" id="GO:0004360">
    <property type="term" value="F:glutamine-fructose-6-phosphate transaminase (isomerizing) activity"/>
    <property type="evidence" value="ECO:0007669"/>
    <property type="project" value="UniProtKB-EC"/>
</dbReference>
<feature type="domain" description="SIS" evidence="2">
    <location>
        <begin position="190"/>
        <end position="328"/>
    </location>
</feature>
<proteinExistence type="predicted"/>
<dbReference type="KEGG" id="tga:TGAM_0386"/>
<accession>C5A3S6</accession>
<dbReference type="GO" id="GO:0097367">
    <property type="term" value="F:carbohydrate derivative binding"/>
    <property type="evidence" value="ECO:0007669"/>
    <property type="project" value="InterPro"/>
</dbReference>
<dbReference type="InterPro" id="IPR046348">
    <property type="entry name" value="SIS_dom_sf"/>
</dbReference>
<protein>
    <submittedName>
        <fullName evidence="3">Glucosamine--fructose-6-phosphate aminotransferase, sugar isomerase (SIS) domain (GlmS)</fullName>
        <ecNumber evidence="3">2.6.1.16</ecNumber>
    </submittedName>
</protein>
<evidence type="ECO:0000256" key="1">
    <source>
        <dbReference type="ARBA" id="ARBA00022737"/>
    </source>
</evidence>
<evidence type="ECO:0000313" key="4">
    <source>
        <dbReference type="Proteomes" id="UP000001488"/>
    </source>
</evidence>
<keyword evidence="4" id="KW-1185">Reference proteome</keyword>
<dbReference type="PANTHER" id="PTHR10937:SF0">
    <property type="entry name" value="GLUTAMINE--FRUCTOSE-6-PHOSPHATE TRANSAMINASE (ISOMERIZING)"/>
    <property type="match status" value="1"/>
</dbReference>
<dbReference type="CDD" id="cd05008">
    <property type="entry name" value="SIS_GlmS_GlmD_1"/>
    <property type="match status" value="1"/>
</dbReference>
<keyword evidence="3" id="KW-0413">Isomerase</keyword>
<dbReference type="Pfam" id="PF01380">
    <property type="entry name" value="SIS"/>
    <property type="match status" value="2"/>
</dbReference>
<dbReference type="RefSeq" id="WP_015858006.1">
    <property type="nucleotide sequence ID" value="NC_012804.1"/>
</dbReference>
<feature type="domain" description="SIS" evidence="2">
    <location>
        <begin position="28"/>
        <end position="166"/>
    </location>
</feature>
<keyword evidence="3" id="KW-0032">Aminotransferase</keyword>
<keyword evidence="1" id="KW-0677">Repeat</keyword>
<dbReference type="PROSITE" id="PS51464">
    <property type="entry name" value="SIS"/>
    <property type="match status" value="2"/>
</dbReference>
<evidence type="ECO:0000259" key="2">
    <source>
        <dbReference type="PROSITE" id="PS51464"/>
    </source>
</evidence>
<dbReference type="CDD" id="cd05009">
    <property type="entry name" value="SIS_GlmS_GlmD_2"/>
    <property type="match status" value="1"/>
</dbReference>
<dbReference type="PANTHER" id="PTHR10937">
    <property type="entry name" value="GLUCOSAMINE--FRUCTOSE-6-PHOSPHATE AMINOTRANSFERASE, ISOMERIZING"/>
    <property type="match status" value="1"/>
</dbReference>
<keyword evidence="3" id="KW-0808">Transferase</keyword>
<organism evidence="3 4">
    <name type="scientific">Thermococcus gammatolerans (strain DSM 15229 / JCM 11827 / EJ3)</name>
    <dbReference type="NCBI Taxonomy" id="593117"/>
    <lineage>
        <taxon>Archaea</taxon>
        <taxon>Methanobacteriati</taxon>
        <taxon>Methanobacteriota</taxon>
        <taxon>Thermococci</taxon>
        <taxon>Thermococcales</taxon>
        <taxon>Thermococcaceae</taxon>
        <taxon>Thermococcus</taxon>
    </lineage>
</organism>
<dbReference type="GeneID" id="7987852"/>
<dbReference type="STRING" id="593117.TGAM_0386"/>
<dbReference type="GO" id="GO:0006047">
    <property type="term" value="P:UDP-N-acetylglucosamine metabolic process"/>
    <property type="evidence" value="ECO:0007669"/>
    <property type="project" value="TreeGrafter"/>
</dbReference>
<dbReference type="PATRIC" id="fig|593117.10.peg.382"/>
<dbReference type="Gene3D" id="3.40.50.10490">
    <property type="entry name" value="Glucose-6-phosphate isomerase like protein, domain 1"/>
    <property type="match status" value="2"/>
</dbReference>
<dbReference type="GO" id="GO:0006002">
    <property type="term" value="P:fructose 6-phosphate metabolic process"/>
    <property type="evidence" value="ECO:0007669"/>
    <property type="project" value="TreeGrafter"/>
</dbReference>